<keyword evidence="1" id="KW-0472">Membrane</keyword>
<organism evidence="2">
    <name type="scientific">Zea mays</name>
    <name type="common">Maize</name>
    <dbReference type="NCBI Taxonomy" id="4577"/>
    <lineage>
        <taxon>Eukaryota</taxon>
        <taxon>Viridiplantae</taxon>
        <taxon>Streptophyta</taxon>
        <taxon>Embryophyta</taxon>
        <taxon>Tracheophyta</taxon>
        <taxon>Spermatophyta</taxon>
        <taxon>Magnoliopsida</taxon>
        <taxon>Liliopsida</taxon>
        <taxon>Poales</taxon>
        <taxon>Poaceae</taxon>
        <taxon>PACMAD clade</taxon>
        <taxon>Panicoideae</taxon>
        <taxon>Andropogonodae</taxon>
        <taxon>Andropogoneae</taxon>
        <taxon>Tripsacinae</taxon>
        <taxon>Zea</taxon>
    </lineage>
</organism>
<dbReference type="Proteomes" id="UP000251960">
    <property type="component" value="Chromosome 6"/>
</dbReference>
<dbReference type="EMBL" id="NCVQ01000007">
    <property type="protein sequence ID" value="PWZ15989.1"/>
    <property type="molecule type" value="Genomic_DNA"/>
</dbReference>
<keyword evidence="1" id="KW-1133">Transmembrane helix</keyword>
<evidence type="ECO:0000313" key="2">
    <source>
        <dbReference type="EMBL" id="PWZ15989.1"/>
    </source>
</evidence>
<name>A0A3L6E547_MAIZE</name>
<protein>
    <submittedName>
        <fullName evidence="2">Uncharacterized protein</fullName>
    </submittedName>
</protein>
<comment type="caution">
    <text evidence="2">The sequence shown here is derived from an EMBL/GenBank/DDBJ whole genome shotgun (WGS) entry which is preliminary data.</text>
</comment>
<evidence type="ECO:0000256" key="1">
    <source>
        <dbReference type="SAM" id="Phobius"/>
    </source>
</evidence>
<keyword evidence="1" id="KW-0812">Transmembrane</keyword>
<reference evidence="2" key="1">
    <citation type="journal article" date="2018" name="Nat. Genet.">
        <title>Extensive intraspecific gene order and gene structural variations between Mo17 and other maize genomes.</title>
        <authorList>
            <person name="Sun S."/>
            <person name="Zhou Y."/>
            <person name="Chen J."/>
            <person name="Shi J."/>
            <person name="Zhao H."/>
            <person name="Zhao H."/>
            <person name="Song W."/>
            <person name="Zhang M."/>
            <person name="Cui Y."/>
            <person name="Dong X."/>
            <person name="Liu H."/>
            <person name="Ma X."/>
            <person name="Jiao Y."/>
            <person name="Wang B."/>
            <person name="Wei X."/>
            <person name="Stein J.C."/>
            <person name="Glaubitz J.C."/>
            <person name="Lu F."/>
            <person name="Yu G."/>
            <person name="Liang C."/>
            <person name="Fengler K."/>
            <person name="Li B."/>
            <person name="Rafalski A."/>
            <person name="Schnable P.S."/>
            <person name="Ware D.H."/>
            <person name="Buckler E.S."/>
            <person name="Lai J."/>
        </authorList>
    </citation>
    <scope>NUCLEOTIDE SEQUENCE [LARGE SCALE GENOMIC DNA]</scope>
    <source>
        <tissue evidence="2">Seedling</tissue>
    </source>
</reference>
<sequence>MQFPCSCSLIAIDVIICKRGCLRSLELTWETCYAECFRAFFILLSFISNFTGVNMGKLMDVLAFLYLLFCTSCNTFTLFSQTLMDVLAFLYKGLRERKQK</sequence>
<gene>
    <name evidence="2" type="ORF">Zm00014a_029331</name>
</gene>
<dbReference type="AlphaFoldDB" id="A0A3L6E547"/>
<accession>A0A3L6E547</accession>
<proteinExistence type="predicted"/>
<feature type="transmembrane region" description="Helical" evidence="1">
    <location>
        <begin position="63"/>
        <end position="91"/>
    </location>
</feature>